<evidence type="ECO:0000256" key="1">
    <source>
        <dbReference type="SAM" id="MobiDB-lite"/>
    </source>
</evidence>
<protein>
    <submittedName>
        <fullName evidence="2">Uncharacterized</fullName>
    </submittedName>
</protein>
<dbReference type="AlphaFoldDB" id="A0A0E4GB49"/>
<feature type="region of interest" description="Disordered" evidence="1">
    <location>
        <begin position="37"/>
        <end position="72"/>
    </location>
</feature>
<keyword evidence="3" id="KW-1185">Reference proteome</keyword>
<dbReference type="Proteomes" id="UP000045545">
    <property type="component" value="Unassembled WGS sequence"/>
</dbReference>
<dbReference type="RefSeq" id="WP_046498042.1">
    <property type="nucleotide sequence ID" value="NZ_CGIH01000029.1"/>
</dbReference>
<name>A0A0E4GB49_9FIRM</name>
<gene>
    <name evidence="2" type="ORF">1866</name>
</gene>
<dbReference type="STRING" id="690567.1866"/>
<feature type="region of interest" description="Disordered" evidence="1">
    <location>
        <begin position="1"/>
        <end position="20"/>
    </location>
</feature>
<organism evidence="2 3">
    <name type="scientific">Syntrophomonas zehnderi OL-4</name>
    <dbReference type="NCBI Taxonomy" id="690567"/>
    <lineage>
        <taxon>Bacteria</taxon>
        <taxon>Bacillati</taxon>
        <taxon>Bacillota</taxon>
        <taxon>Clostridia</taxon>
        <taxon>Eubacteriales</taxon>
        <taxon>Syntrophomonadaceae</taxon>
        <taxon>Syntrophomonas</taxon>
    </lineage>
</organism>
<evidence type="ECO:0000313" key="3">
    <source>
        <dbReference type="Proteomes" id="UP000045545"/>
    </source>
</evidence>
<sequence>MGNTKNQEFKNKIKQAVQNTQNPAEIYSRVQESLQSHSFNYSYPREKQANEQQPPKFPQPKQNRRYEPKPVDYSQYDIGMLMDKLGNKMPPGVKQMMEQFINVIPKSGNFDSADFKKEMKKKMKGFKSAFKSPYE</sequence>
<reference evidence="2 3" key="1">
    <citation type="submission" date="2015-03" db="EMBL/GenBank/DDBJ databases">
        <authorList>
            <person name="Murphy D."/>
        </authorList>
    </citation>
    <scope>NUCLEOTIDE SEQUENCE [LARGE SCALE GENOMIC DNA]</scope>
    <source>
        <strain evidence="2 3">OL-4</strain>
    </source>
</reference>
<proteinExistence type="predicted"/>
<accession>A0A0E4GB49</accession>
<evidence type="ECO:0000313" key="2">
    <source>
        <dbReference type="EMBL" id="CFX78133.1"/>
    </source>
</evidence>
<dbReference type="EMBL" id="CGIH01000029">
    <property type="protein sequence ID" value="CFX78133.1"/>
    <property type="molecule type" value="Genomic_DNA"/>
</dbReference>